<dbReference type="InterPro" id="IPR029001">
    <property type="entry name" value="ITPase-like_fam"/>
</dbReference>
<dbReference type="PANTHER" id="PTHR43213:SF5">
    <property type="entry name" value="BIFUNCTIONAL DTTP_UTP PYROPHOSPHATASE_METHYLTRANSFERASE PROTEIN-RELATED"/>
    <property type="match status" value="1"/>
</dbReference>
<dbReference type="Pfam" id="PF02545">
    <property type="entry name" value="Maf"/>
    <property type="match status" value="1"/>
</dbReference>
<dbReference type="Proteomes" id="UP000694386">
    <property type="component" value="Unplaced"/>
</dbReference>
<name>A0A8C2LRH6_CRIGR</name>
<evidence type="ECO:0000256" key="1">
    <source>
        <dbReference type="ARBA" id="ARBA00001968"/>
    </source>
</evidence>
<dbReference type="PIRSF" id="PIRSF006305">
    <property type="entry name" value="Maf"/>
    <property type="match status" value="1"/>
</dbReference>
<accession>A0A8C2LRH6</accession>
<dbReference type="CDD" id="cd00555">
    <property type="entry name" value="Maf"/>
    <property type="match status" value="1"/>
</dbReference>
<reference evidence="3" key="1">
    <citation type="submission" date="2025-08" db="UniProtKB">
        <authorList>
            <consortium name="Ensembl"/>
        </authorList>
    </citation>
    <scope>IDENTIFICATION</scope>
</reference>
<comment type="cofactor">
    <cofactor evidence="1">
        <name>a divalent metal cation</name>
        <dbReference type="ChEBI" id="CHEBI:60240"/>
    </cofactor>
</comment>
<dbReference type="Ensembl" id="ENSCGRT00001012250.1">
    <property type="protein sequence ID" value="ENSCGRP00001008141.1"/>
    <property type="gene ID" value="ENSCGRG00001010474.1"/>
</dbReference>
<dbReference type="Gene3D" id="3.90.950.10">
    <property type="match status" value="1"/>
</dbReference>
<dbReference type="PANTHER" id="PTHR43213">
    <property type="entry name" value="BIFUNCTIONAL DTTP/UTP PYROPHOSPHATASE/METHYLTRANSFERASE PROTEIN-RELATED"/>
    <property type="match status" value="1"/>
</dbReference>
<protein>
    <recommendedName>
        <fullName evidence="5">N-acetylserotonin O-methyltransferase-like protein</fullName>
    </recommendedName>
</protein>
<organism evidence="3 4">
    <name type="scientific">Cricetulus griseus</name>
    <name type="common">Chinese hamster</name>
    <name type="synonym">Cricetulus barabensis griseus</name>
    <dbReference type="NCBI Taxonomy" id="10029"/>
    <lineage>
        <taxon>Eukaryota</taxon>
        <taxon>Metazoa</taxon>
        <taxon>Chordata</taxon>
        <taxon>Craniata</taxon>
        <taxon>Vertebrata</taxon>
        <taxon>Euteleostomi</taxon>
        <taxon>Mammalia</taxon>
        <taxon>Eutheria</taxon>
        <taxon>Euarchontoglires</taxon>
        <taxon>Glires</taxon>
        <taxon>Rodentia</taxon>
        <taxon>Myomorpha</taxon>
        <taxon>Muroidea</taxon>
        <taxon>Cricetidae</taxon>
        <taxon>Cricetinae</taxon>
        <taxon>Cricetulus</taxon>
    </lineage>
</organism>
<sequence>MALTPLGPRLQGKRVVLASASPRRRDILRLTGVPFDVVPSHFLESLPKASFPAPPDYVLETAKQKALEVASRLRGDPRPPDVVIGADTVVVLDGRILEKPKDKDDAIAMLRSLSGHQHSIITGVAVVRPRRGPASSDPEADPEVTLFHEETRVTFSPLSEPLLREYVECGEPMDKAGAYGLQGVGAMLAERVEGDFLSAVGFPLNRFLREAVALFPEVTSETSGAESS</sequence>
<dbReference type="NCBIfam" id="TIGR00172">
    <property type="entry name" value="maf"/>
    <property type="match status" value="1"/>
</dbReference>
<proteinExistence type="inferred from homology"/>
<dbReference type="AlphaFoldDB" id="A0A8C2LRH6"/>
<dbReference type="HAMAP" id="MF_00528">
    <property type="entry name" value="Maf"/>
    <property type="match status" value="1"/>
</dbReference>
<dbReference type="GO" id="GO:0047429">
    <property type="term" value="F:nucleoside triphosphate diphosphatase activity"/>
    <property type="evidence" value="ECO:0007669"/>
    <property type="project" value="InterPro"/>
</dbReference>
<reference evidence="3" key="2">
    <citation type="submission" date="2025-09" db="UniProtKB">
        <authorList>
            <consortium name="Ensembl"/>
        </authorList>
    </citation>
    <scope>IDENTIFICATION</scope>
</reference>
<evidence type="ECO:0000256" key="2">
    <source>
        <dbReference type="ARBA" id="ARBA00022801"/>
    </source>
</evidence>
<dbReference type="SUPFAM" id="SSF52972">
    <property type="entry name" value="ITPase-like"/>
    <property type="match status" value="1"/>
</dbReference>
<dbReference type="InterPro" id="IPR003697">
    <property type="entry name" value="Maf-like"/>
</dbReference>
<evidence type="ECO:0000313" key="3">
    <source>
        <dbReference type="Ensembl" id="ENSCGRP00001008141.1"/>
    </source>
</evidence>
<evidence type="ECO:0000313" key="4">
    <source>
        <dbReference type="Proteomes" id="UP000694386"/>
    </source>
</evidence>
<evidence type="ECO:0008006" key="5">
    <source>
        <dbReference type="Google" id="ProtNLM"/>
    </source>
</evidence>
<keyword evidence="2" id="KW-0378">Hydrolase</keyword>